<feature type="transmembrane region" description="Helical" evidence="1">
    <location>
        <begin position="66"/>
        <end position="84"/>
    </location>
</feature>
<keyword evidence="1" id="KW-0812">Transmembrane</keyword>
<dbReference type="Proteomes" id="UP000078468">
    <property type="component" value="Chromosome"/>
</dbReference>
<evidence type="ECO:0000256" key="1">
    <source>
        <dbReference type="SAM" id="Phobius"/>
    </source>
</evidence>
<dbReference type="KEGG" id="spav:Spa2297_21045"/>
<reference evidence="2 3" key="1">
    <citation type="submission" date="2016-05" db="EMBL/GenBank/DDBJ databases">
        <title>Non-Contiguous Finished Genome Sequence of Streptomyces parvulus 2297 Integrated Site-Specifically with Actinophage R4.</title>
        <authorList>
            <person name="Nishizawa T."/>
            <person name="Miura T."/>
            <person name="Harada C."/>
            <person name="Guo Y."/>
            <person name="Narisawa K."/>
            <person name="Ohta H."/>
            <person name="Takahashi H."/>
            <person name="Shirai M."/>
        </authorList>
    </citation>
    <scope>NUCLEOTIDE SEQUENCE [LARGE SCALE GENOMIC DNA]</scope>
    <source>
        <strain evidence="2 3">2297</strain>
    </source>
</reference>
<keyword evidence="1" id="KW-0472">Membrane</keyword>
<name>A0A191V2V0_9ACTN</name>
<proteinExistence type="predicted"/>
<organism evidence="2 3">
    <name type="scientific">Streptomyces parvulus</name>
    <dbReference type="NCBI Taxonomy" id="146923"/>
    <lineage>
        <taxon>Bacteria</taxon>
        <taxon>Bacillati</taxon>
        <taxon>Actinomycetota</taxon>
        <taxon>Actinomycetes</taxon>
        <taxon>Kitasatosporales</taxon>
        <taxon>Streptomycetaceae</taxon>
        <taxon>Streptomyces</taxon>
    </lineage>
</organism>
<evidence type="ECO:0000313" key="3">
    <source>
        <dbReference type="Proteomes" id="UP000078468"/>
    </source>
</evidence>
<gene>
    <name evidence="2" type="ORF">Spa2297_21045</name>
</gene>
<feature type="transmembrane region" description="Helical" evidence="1">
    <location>
        <begin position="21"/>
        <end position="46"/>
    </location>
</feature>
<dbReference type="AlphaFoldDB" id="A0A191V2V0"/>
<sequence>MPFACTRRRGISLRQRASNPGGSLYVTFDLITALVVAGAFTAGVLVYQRTAPPEGAATALSRGERLAVALGAAATVIVIGGYLGSGFRGIEHAADAQSEGVVKSGAGR</sequence>
<evidence type="ECO:0000313" key="2">
    <source>
        <dbReference type="EMBL" id="ANJ09233.1"/>
    </source>
</evidence>
<protein>
    <submittedName>
        <fullName evidence="2">Uncharacterized protein</fullName>
    </submittedName>
</protein>
<dbReference type="EMBL" id="CP015866">
    <property type="protein sequence ID" value="ANJ09233.1"/>
    <property type="molecule type" value="Genomic_DNA"/>
</dbReference>
<accession>A0A191V2V0</accession>
<keyword evidence="1" id="KW-1133">Transmembrane helix</keyword>